<dbReference type="Proteomes" id="UP001056681">
    <property type="component" value="Chromosome"/>
</dbReference>
<keyword evidence="4" id="KW-1185">Reference proteome</keyword>
<evidence type="ECO:0000313" key="3">
    <source>
        <dbReference type="EMBL" id="URL57133.1"/>
    </source>
</evidence>
<dbReference type="Pfam" id="PF20178">
    <property type="entry name" value="ToxA_N"/>
    <property type="match status" value="1"/>
</dbReference>
<feature type="compositionally biased region" description="Basic and acidic residues" evidence="1">
    <location>
        <begin position="71"/>
        <end position="80"/>
    </location>
</feature>
<accession>A0ABY4SZX8</accession>
<evidence type="ECO:0000313" key="4">
    <source>
        <dbReference type="Proteomes" id="UP001056681"/>
    </source>
</evidence>
<sequence>MAFGPRCDGRAGACAVGHGPLKCAPVSRKVTIMKGFPFGSRLLAGLVVAALSASTAQAYTTITYYADEDHPNSADHDDVGHTPGTPLSLPDSTLGFRMQADARAYWEMASKAHALPIPDARSVAKALLLQRLGVDGDAYVVAHFATSQDWAQGKPDHTMPLTDALMEAFPEHDRHSTFAAWADTVGGVMTGGQASPGPLAFIEQARHCRSVRQCFSSIGGYLWSHTGPGYIYNLFFARGNVVETVREDARSLDEAFGVFAVGKGFAGPSDLVLSQVVRAFEADGVFSELPYVRKLHADMDAYWAANRDEWPVLARYRFVQQAREARVKGKLTQEAYAQVMREGAPRVPLEGAITLAQLRDGSRAPGGRAVRRLDINGYFATDLLRFVASDGSEVLYLPGAAEPFLEFANEEKLRQWVLAQTDDARKLDALLSRFSRYDRQDGTFWTGVEHGLENIAKGQWKADASAIDHADVVMAGDVFVDLCAQVDNRMREDARILASTAWEGWRTTLNRTAALLGPIGYLPPLAIPVQLGTGLVGLGTGLDEGFRGRTSEARKRGLGQAAMTFVANVPLGVAYASVGKAGEGQTPARFVPPRRVNGKIGYLMGPPKAPMMPEEAHPQFDPLPTSSVWTQPGPHAEVRSGGYVVMVVPENSVDRVSAVIDLKKKTIDELHRQLSDVEEPATTRNGHGFLVSTDRSMAFRVDSRSPMTLVENGGFGPSQEFFDVDPMLEGPATIGSRSLRGSGVVFKYWPQDSTKKHLGDFHQYAVWARGREVADVADNEIAGADHALEEVHFAADIPASDIYIIDSMNPDYAKAISEIVESDHVATPYGVPIEAFTEYLAGRLDIHAPNRFSEQRL</sequence>
<evidence type="ECO:0000259" key="2">
    <source>
        <dbReference type="Pfam" id="PF20178"/>
    </source>
</evidence>
<gene>
    <name evidence="3" type="ORF">IM816_10745</name>
</gene>
<proteinExistence type="predicted"/>
<protein>
    <recommendedName>
        <fullName evidence="2">Dermonecrotic toxin N-terminal domain-containing protein</fullName>
    </recommendedName>
</protein>
<evidence type="ECO:0000256" key="1">
    <source>
        <dbReference type="SAM" id="MobiDB-lite"/>
    </source>
</evidence>
<organism evidence="3 4">
    <name type="scientific">Luteibacter flocculans</name>
    <dbReference type="NCBI Taxonomy" id="2780091"/>
    <lineage>
        <taxon>Bacteria</taxon>
        <taxon>Pseudomonadati</taxon>
        <taxon>Pseudomonadota</taxon>
        <taxon>Gammaproteobacteria</taxon>
        <taxon>Lysobacterales</taxon>
        <taxon>Rhodanobacteraceae</taxon>
        <taxon>Luteibacter</taxon>
    </lineage>
</organism>
<feature type="region of interest" description="Disordered" evidence="1">
    <location>
        <begin position="71"/>
        <end position="91"/>
    </location>
</feature>
<dbReference type="RefSeq" id="WP_250338078.1">
    <property type="nucleotide sequence ID" value="NZ_CP063231.1"/>
</dbReference>
<dbReference type="EMBL" id="CP063231">
    <property type="protein sequence ID" value="URL57133.1"/>
    <property type="molecule type" value="Genomic_DNA"/>
</dbReference>
<reference evidence="3" key="1">
    <citation type="submission" date="2020-10" db="EMBL/GenBank/DDBJ databases">
        <title>Whole-genome sequence of Luteibacter sp. EIF3.</title>
        <authorList>
            <person name="Friedrich I."/>
            <person name="Hertel R."/>
            <person name="Daniel R."/>
        </authorList>
    </citation>
    <scope>NUCLEOTIDE SEQUENCE</scope>
    <source>
        <strain evidence="3">EIF3</strain>
    </source>
</reference>
<feature type="domain" description="Dermonecrotic toxin N-terminal" evidence="2">
    <location>
        <begin position="288"/>
        <end position="437"/>
    </location>
</feature>
<name>A0ABY4SZX8_9GAMM</name>
<dbReference type="InterPro" id="IPR046673">
    <property type="entry name" value="ToxA_N"/>
</dbReference>